<keyword evidence="5 16" id="KW-0245">EGF-like domain</keyword>
<dbReference type="InterPro" id="IPR013806">
    <property type="entry name" value="Kringle-like"/>
</dbReference>
<feature type="active site" description="Charge relay system" evidence="14">
    <location>
        <position position="239"/>
    </location>
</feature>
<dbReference type="PRINTS" id="PR00722">
    <property type="entry name" value="CHYMOTRYPSIN"/>
</dbReference>
<dbReference type="FunFam" id="2.10.25.10:FF:000483">
    <property type="entry name" value="Tissue-type plasminogen activator"/>
    <property type="match status" value="1"/>
</dbReference>
<accession>A0A212C2U5</accession>
<dbReference type="Pfam" id="PF00008">
    <property type="entry name" value="EGF"/>
    <property type="match status" value="1"/>
</dbReference>
<dbReference type="Proteomes" id="UP000242450">
    <property type="component" value="Chromosome 32"/>
</dbReference>
<evidence type="ECO:0000256" key="8">
    <source>
        <dbReference type="ARBA" id="ARBA00022729"/>
    </source>
</evidence>
<evidence type="ECO:0000256" key="15">
    <source>
        <dbReference type="PIRSR" id="PIRSR001145-3"/>
    </source>
</evidence>
<keyword evidence="9 18" id="KW-0378">Hydrolase</keyword>
<evidence type="ECO:0000256" key="10">
    <source>
        <dbReference type="ARBA" id="ARBA00022825"/>
    </source>
</evidence>
<dbReference type="InterPro" id="IPR050127">
    <property type="entry name" value="Serine_Proteases_S1"/>
</dbReference>
<protein>
    <recommendedName>
        <fullName evidence="3">t-plasminogen activator</fullName>
        <ecNumber evidence="3">3.4.21.68</ecNumber>
    </recommendedName>
</protein>
<evidence type="ECO:0000256" key="19">
    <source>
        <dbReference type="SAM" id="SignalP"/>
    </source>
</evidence>
<evidence type="ECO:0000259" key="21">
    <source>
        <dbReference type="PROSITE" id="PS50070"/>
    </source>
</evidence>
<dbReference type="GO" id="GO:0004252">
    <property type="term" value="F:serine-type endopeptidase activity"/>
    <property type="evidence" value="ECO:0007669"/>
    <property type="project" value="UniProtKB-EC"/>
</dbReference>
<evidence type="ECO:0000259" key="22">
    <source>
        <dbReference type="PROSITE" id="PS50240"/>
    </source>
</evidence>
<dbReference type="InterPro" id="IPR018114">
    <property type="entry name" value="TRYPSIN_HIS"/>
</dbReference>
<evidence type="ECO:0000256" key="13">
    <source>
        <dbReference type="ARBA" id="ARBA00023202"/>
    </source>
</evidence>
<feature type="disulfide bond" evidence="15">
    <location>
        <begin position="326"/>
        <end position="401"/>
    </location>
</feature>
<dbReference type="PROSITE" id="PS50026">
    <property type="entry name" value="EGF_3"/>
    <property type="match status" value="1"/>
</dbReference>
<dbReference type="PROSITE" id="PS01186">
    <property type="entry name" value="EGF_2"/>
    <property type="match status" value="1"/>
</dbReference>
<keyword evidence="6 17" id="KW-0420">Kringle</keyword>
<evidence type="ECO:0000256" key="2">
    <source>
        <dbReference type="ARBA" id="ARBA00004613"/>
    </source>
</evidence>
<feature type="disulfide bond" evidence="15">
    <location>
        <begin position="28"/>
        <end position="39"/>
    </location>
</feature>
<proteinExistence type="predicted"/>
<dbReference type="GO" id="GO:0048008">
    <property type="term" value="P:platelet-derived growth factor receptor signaling pathway"/>
    <property type="evidence" value="ECO:0007669"/>
    <property type="project" value="TreeGrafter"/>
</dbReference>
<dbReference type="InterPro" id="IPR000742">
    <property type="entry name" value="EGF"/>
</dbReference>
<feature type="disulfide bond" evidence="15">
    <location>
        <begin position="224"/>
        <end position="240"/>
    </location>
</feature>
<comment type="caution">
    <text evidence="23">The sequence shown here is derived from an EMBL/GenBank/DDBJ whole genome shotgun (WGS) entry which is preliminary data.</text>
</comment>
<evidence type="ECO:0000256" key="12">
    <source>
        <dbReference type="ARBA" id="ARBA00023180"/>
    </source>
</evidence>
<keyword evidence="24" id="KW-1185">Reference proteome</keyword>
<dbReference type="SUPFAM" id="SSF50494">
    <property type="entry name" value="Trypsin-like serine proteases"/>
    <property type="match status" value="1"/>
</dbReference>
<dbReference type="AlphaFoldDB" id="A0A212C2U5"/>
<dbReference type="EC" id="3.4.21.68" evidence="3"/>
<keyword evidence="4" id="KW-0964">Secreted</keyword>
<comment type="catalytic activity">
    <reaction evidence="1">
        <text>Specific cleavage of Arg-|-Val bond in plasminogen to form plasmin.</text>
        <dbReference type="EC" id="3.4.21.68"/>
    </reaction>
</comment>
<dbReference type="FunFam" id="2.40.10.10:FF:000003">
    <property type="entry name" value="Transmembrane serine protease 3"/>
    <property type="match status" value="1"/>
</dbReference>
<dbReference type="Pfam" id="PF00089">
    <property type="entry name" value="Trypsin"/>
    <property type="match status" value="1"/>
</dbReference>
<evidence type="ECO:0000256" key="14">
    <source>
        <dbReference type="PIRSR" id="PIRSR001145-1"/>
    </source>
</evidence>
<dbReference type="InterPro" id="IPR001314">
    <property type="entry name" value="Peptidase_S1A"/>
</dbReference>
<dbReference type="PANTHER" id="PTHR24264">
    <property type="entry name" value="TRYPSIN-RELATED"/>
    <property type="match status" value="1"/>
</dbReference>
<dbReference type="InterPro" id="IPR043504">
    <property type="entry name" value="Peptidase_S1_PA_chymotrypsin"/>
</dbReference>
<evidence type="ECO:0000256" key="4">
    <source>
        <dbReference type="ARBA" id="ARBA00022525"/>
    </source>
</evidence>
<keyword evidence="8 19" id="KW-0732">Signal</keyword>
<dbReference type="PROSITE" id="PS00134">
    <property type="entry name" value="TRYPSIN_HIS"/>
    <property type="match status" value="1"/>
</dbReference>
<sequence>MMNAMKTEFLCVLLLCGAVFTLPSQVGCSEPWCFNGGTCRQAVYSSDFVCQCPEGFMGKRCEIDTTATCYKDQGVAYRGTWSTAESGAECANWNSSGLVMKPYSGRRPDAVKLGLGNHNYCSQGNTSLSSAALQPALRTPQKRSRGWKPGFPDETLGWGLGTSPTPAGLTPHSVLPSAVTCGLRQYKRPQFRIKGGLFADITSHPWQAAIFVKNRRSPGERFLCGGILISSCWVLSAAHCFQERYPTHHLKVVLGRTYRLVPGEEEQMFEIEKYIIHKEFDEDTYDNDIALLHLKSDSLTCARESSSVRTICLPDASLQLPDWTECELSGYGKHEAWSPFFSERLKEAHVRLYPASRCTSRHLFNRTVTNNMLCAGDTRSGGDHTNLHDACQGDSGGPLVCMKDSHMTLVGIISWGLGCGQKDIPGVYTKVTNYLDWIQDNTRP</sequence>
<evidence type="ECO:0000256" key="3">
    <source>
        <dbReference type="ARBA" id="ARBA00013193"/>
    </source>
</evidence>
<dbReference type="PIRSF" id="PIRSF001145">
    <property type="entry name" value="Tissue_plasm_act"/>
    <property type="match status" value="1"/>
</dbReference>
<gene>
    <name evidence="23" type="ORF">Celaphus_00019375</name>
</gene>
<feature type="domain" description="Kringle" evidence="21">
    <location>
        <begin position="68"/>
        <end position="135"/>
    </location>
</feature>
<dbReference type="GO" id="GO:0005615">
    <property type="term" value="C:extracellular space"/>
    <property type="evidence" value="ECO:0007669"/>
    <property type="project" value="TreeGrafter"/>
</dbReference>
<evidence type="ECO:0000256" key="6">
    <source>
        <dbReference type="ARBA" id="ARBA00022572"/>
    </source>
</evidence>
<dbReference type="InterPro" id="IPR038178">
    <property type="entry name" value="Kringle_sf"/>
</dbReference>
<dbReference type="PROSITE" id="PS50070">
    <property type="entry name" value="KRINGLE_2"/>
    <property type="match status" value="1"/>
</dbReference>
<dbReference type="PROSITE" id="PS00022">
    <property type="entry name" value="EGF_1"/>
    <property type="match status" value="1"/>
</dbReference>
<reference evidence="23 24" key="1">
    <citation type="journal article" date="2018" name="Mol. Genet. Genomics">
        <title>The red deer Cervus elaphus genome CerEla1.0: sequencing, annotating, genes, and chromosomes.</title>
        <authorList>
            <person name="Bana N.A."/>
            <person name="Nyiri A."/>
            <person name="Nagy J."/>
            <person name="Frank K."/>
            <person name="Nagy T."/>
            <person name="Steger V."/>
            <person name="Schiller M."/>
            <person name="Lakatos P."/>
            <person name="Sugar L."/>
            <person name="Horn P."/>
            <person name="Barta E."/>
            <person name="Orosz L."/>
        </authorList>
    </citation>
    <scope>NUCLEOTIDE SEQUENCE [LARGE SCALE GENOMIC DNA]</scope>
    <source>
        <strain evidence="23">Hungarian</strain>
    </source>
</reference>
<evidence type="ECO:0000313" key="24">
    <source>
        <dbReference type="Proteomes" id="UP000242450"/>
    </source>
</evidence>
<dbReference type="InterPro" id="IPR009003">
    <property type="entry name" value="Peptidase_S1_PA"/>
</dbReference>
<evidence type="ECO:0000256" key="17">
    <source>
        <dbReference type="PROSITE-ProRule" id="PRU00121"/>
    </source>
</evidence>
<dbReference type="EMBL" id="MKHE01000032">
    <property type="protein sequence ID" value="OWK00329.1"/>
    <property type="molecule type" value="Genomic_DNA"/>
</dbReference>
<dbReference type="InterPro" id="IPR000001">
    <property type="entry name" value="Kringle"/>
</dbReference>
<dbReference type="InterPro" id="IPR001254">
    <property type="entry name" value="Trypsin_dom"/>
</dbReference>
<organism evidence="23 24">
    <name type="scientific">Cervus elaphus hippelaphus</name>
    <name type="common">European red deer</name>
    <dbReference type="NCBI Taxonomy" id="46360"/>
    <lineage>
        <taxon>Eukaryota</taxon>
        <taxon>Metazoa</taxon>
        <taxon>Chordata</taxon>
        <taxon>Craniata</taxon>
        <taxon>Vertebrata</taxon>
        <taxon>Euteleostomi</taxon>
        <taxon>Mammalia</taxon>
        <taxon>Eutheria</taxon>
        <taxon>Laurasiatheria</taxon>
        <taxon>Artiodactyla</taxon>
        <taxon>Ruminantia</taxon>
        <taxon>Pecora</taxon>
        <taxon>Cervidae</taxon>
        <taxon>Cervinae</taxon>
        <taxon>Cervus</taxon>
    </lineage>
</organism>
<dbReference type="SMART" id="SM00181">
    <property type="entry name" value="EGF"/>
    <property type="match status" value="1"/>
</dbReference>
<evidence type="ECO:0000256" key="18">
    <source>
        <dbReference type="RuleBase" id="RU363034"/>
    </source>
</evidence>
<dbReference type="OrthoDB" id="6020543at2759"/>
<feature type="disulfide bond" evidence="15 16">
    <location>
        <begin position="33"/>
        <end position="50"/>
    </location>
</feature>
<dbReference type="SMART" id="SM00130">
    <property type="entry name" value="KR"/>
    <property type="match status" value="1"/>
</dbReference>
<dbReference type="InterPro" id="IPR026280">
    <property type="entry name" value="Tissue_plasm_act"/>
</dbReference>
<evidence type="ECO:0000256" key="16">
    <source>
        <dbReference type="PROSITE-ProRule" id="PRU00076"/>
    </source>
</evidence>
<feature type="disulfide bond" evidence="15">
    <location>
        <begin position="391"/>
        <end position="419"/>
    </location>
</feature>
<keyword evidence="7 18" id="KW-0645">Protease</keyword>
<keyword evidence="13" id="KW-0617">Plasminogen activation</keyword>
<name>A0A212C2U5_CEREH</name>
<keyword evidence="10 18" id="KW-0720">Serine protease</keyword>
<dbReference type="Gene3D" id="2.40.20.10">
    <property type="entry name" value="Plasminogen Kringle 4"/>
    <property type="match status" value="1"/>
</dbReference>
<dbReference type="SUPFAM" id="SSF57440">
    <property type="entry name" value="Kringle-like"/>
    <property type="match status" value="1"/>
</dbReference>
<feature type="active site" description="Charge relay system" evidence="14">
    <location>
        <position position="288"/>
    </location>
</feature>
<evidence type="ECO:0000259" key="20">
    <source>
        <dbReference type="PROSITE" id="PS50026"/>
    </source>
</evidence>
<evidence type="ECO:0000256" key="7">
    <source>
        <dbReference type="ARBA" id="ARBA00022670"/>
    </source>
</evidence>
<evidence type="ECO:0000256" key="5">
    <source>
        <dbReference type="ARBA" id="ARBA00022536"/>
    </source>
</evidence>
<dbReference type="Gene3D" id="2.10.25.10">
    <property type="entry name" value="Laminin"/>
    <property type="match status" value="1"/>
</dbReference>
<feature type="chain" id="PRO_5012984788" description="t-plasminogen activator" evidence="19">
    <location>
        <begin position="29"/>
        <end position="444"/>
    </location>
</feature>
<dbReference type="PROSITE" id="PS00135">
    <property type="entry name" value="TRYPSIN_SER"/>
    <property type="match status" value="1"/>
</dbReference>
<dbReference type="PROSITE" id="PS50240">
    <property type="entry name" value="TRYPSIN_DOM"/>
    <property type="match status" value="1"/>
</dbReference>
<dbReference type="GO" id="GO:0031639">
    <property type="term" value="P:plasminogen activation"/>
    <property type="evidence" value="ECO:0007669"/>
    <property type="project" value="InterPro"/>
</dbReference>
<evidence type="ECO:0000313" key="23">
    <source>
        <dbReference type="EMBL" id="OWK00329.1"/>
    </source>
</evidence>
<keyword evidence="11 15" id="KW-1015">Disulfide bond</keyword>
<evidence type="ECO:0000256" key="9">
    <source>
        <dbReference type="ARBA" id="ARBA00022801"/>
    </source>
</evidence>
<dbReference type="InterPro" id="IPR033116">
    <property type="entry name" value="TRYPSIN_SER"/>
</dbReference>
<feature type="disulfide bond" evidence="15 16">
    <location>
        <begin position="52"/>
        <end position="61"/>
    </location>
</feature>
<dbReference type="CDD" id="cd00190">
    <property type="entry name" value="Tryp_SPc"/>
    <property type="match status" value="1"/>
</dbReference>
<feature type="signal peptide" evidence="19">
    <location>
        <begin position="1"/>
        <end position="28"/>
    </location>
</feature>
<feature type="disulfide bond" evidence="15">
    <location>
        <begin position="232"/>
        <end position="301"/>
    </location>
</feature>
<comment type="subcellular location">
    <subcellularLocation>
        <location evidence="2">Secreted</location>
    </subcellularLocation>
</comment>
<feature type="disulfide bond" evidence="15">
    <location>
        <begin position="358"/>
        <end position="374"/>
    </location>
</feature>
<comment type="caution">
    <text evidence="16">Lacks conserved residue(s) required for the propagation of feature annotation.</text>
</comment>
<dbReference type="PANTHER" id="PTHR24264:SF42">
    <property type="entry name" value="TISSUE-TYPE PLASMINOGEN ACTIVATOR"/>
    <property type="match status" value="1"/>
</dbReference>
<feature type="domain" description="Peptidase S1" evidence="22">
    <location>
        <begin position="193"/>
        <end position="443"/>
    </location>
</feature>
<dbReference type="GO" id="GO:0014909">
    <property type="term" value="P:smooth muscle cell migration"/>
    <property type="evidence" value="ECO:0007669"/>
    <property type="project" value="TreeGrafter"/>
</dbReference>
<keyword evidence="12" id="KW-0325">Glycoprotein</keyword>
<evidence type="ECO:0000256" key="1">
    <source>
        <dbReference type="ARBA" id="ARBA00001538"/>
    </source>
</evidence>
<feature type="disulfide bond" description="Interchain (between A and B chains)" evidence="15">
    <location>
        <begin position="181"/>
        <end position="312"/>
    </location>
</feature>
<dbReference type="Gene3D" id="2.40.10.10">
    <property type="entry name" value="Trypsin-like serine proteases"/>
    <property type="match status" value="2"/>
</dbReference>
<dbReference type="CDD" id="cd00054">
    <property type="entry name" value="EGF_CA"/>
    <property type="match status" value="1"/>
</dbReference>
<dbReference type="SMART" id="SM00020">
    <property type="entry name" value="Tryp_SPc"/>
    <property type="match status" value="1"/>
</dbReference>
<evidence type="ECO:0000256" key="11">
    <source>
        <dbReference type="ARBA" id="ARBA00023157"/>
    </source>
</evidence>
<feature type="domain" description="EGF-like" evidence="20">
    <location>
        <begin position="24"/>
        <end position="62"/>
    </location>
</feature>
<feature type="active site" description="Charge relay system" evidence="14">
    <location>
        <position position="395"/>
    </location>
</feature>